<dbReference type="GO" id="GO:0005739">
    <property type="term" value="C:mitochondrion"/>
    <property type="evidence" value="ECO:0007669"/>
    <property type="project" value="TreeGrafter"/>
</dbReference>
<accession>A0A9Q0IR39</accession>
<dbReference type="GO" id="GO:0046872">
    <property type="term" value="F:metal ion binding"/>
    <property type="evidence" value="ECO:0007669"/>
    <property type="project" value="UniProtKB-KW"/>
</dbReference>
<evidence type="ECO:0000256" key="4">
    <source>
        <dbReference type="SAM" id="MobiDB-lite"/>
    </source>
</evidence>
<evidence type="ECO:0008006" key="7">
    <source>
        <dbReference type="Google" id="ProtNLM"/>
    </source>
</evidence>
<keyword evidence="6" id="KW-1185">Reference proteome</keyword>
<dbReference type="EMBL" id="JANIIK010000038">
    <property type="protein sequence ID" value="KAJ3610122.1"/>
    <property type="molecule type" value="Genomic_DNA"/>
</dbReference>
<feature type="region of interest" description="Disordered" evidence="4">
    <location>
        <begin position="135"/>
        <end position="156"/>
    </location>
</feature>
<sequence length="263" mass="28681">MRPGDDTMNSIVQQVARQALATFRGCGRVGEGAGICLPEQQSKLRALMTQVRAADLRLAAPRTADAQQRHPYHGTPPPVTYMHICETDEFSMGVFLLKRGASIPLHDHPGMHGMLKVLYGKTRITCFDRLDRSSLSGAPAGEPSSSPPPYQNGSLRRSVLRSTGEYTEHSGPCVLTPYRDNLHRIDAVDGPTAFLDILAPPYEPDDGRDCHYYKVVPEEAREAGGAQTEIPTGHGSYVWLMEIPQPSVFSCGPEPYPGPGVCL</sequence>
<dbReference type="SUPFAM" id="SSF51182">
    <property type="entry name" value="RmlC-like cupins"/>
    <property type="match status" value="1"/>
</dbReference>
<dbReference type="OrthoDB" id="271433at2759"/>
<organism evidence="5 6">
    <name type="scientific">Muraenolepis orangiensis</name>
    <name type="common">Patagonian moray cod</name>
    <dbReference type="NCBI Taxonomy" id="630683"/>
    <lineage>
        <taxon>Eukaryota</taxon>
        <taxon>Metazoa</taxon>
        <taxon>Chordata</taxon>
        <taxon>Craniata</taxon>
        <taxon>Vertebrata</taxon>
        <taxon>Euteleostomi</taxon>
        <taxon>Actinopterygii</taxon>
        <taxon>Neopterygii</taxon>
        <taxon>Teleostei</taxon>
        <taxon>Neoteleostei</taxon>
        <taxon>Acanthomorphata</taxon>
        <taxon>Zeiogadaria</taxon>
        <taxon>Gadariae</taxon>
        <taxon>Gadiformes</taxon>
        <taxon>Muraenolepidoidei</taxon>
        <taxon>Muraenolepididae</taxon>
        <taxon>Muraenolepis</taxon>
    </lineage>
</organism>
<proteinExistence type="predicted"/>
<dbReference type="Pfam" id="PF07847">
    <property type="entry name" value="PCO_ADO"/>
    <property type="match status" value="1"/>
</dbReference>
<evidence type="ECO:0000256" key="3">
    <source>
        <dbReference type="ARBA" id="ARBA00023004"/>
    </source>
</evidence>
<dbReference type="Proteomes" id="UP001148018">
    <property type="component" value="Unassembled WGS sequence"/>
</dbReference>
<dbReference type="InterPro" id="IPR012864">
    <property type="entry name" value="PCO/ADO"/>
</dbReference>
<name>A0A9Q0IR39_9TELE</name>
<feature type="compositionally biased region" description="Low complexity" evidence="4">
    <location>
        <begin position="135"/>
        <end position="144"/>
    </location>
</feature>
<gene>
    <name evidence="5" type="ORF">NHX12_022216</name>
</gene>
<dbReference type="InterPro" id="IPR014710">
    <property type="entry name" value="RmlC-like_jellyroll"/>
</dbReference>
<evidence type="ECO:0000256" key="1">
    <source>
        <dbReference type="ARBA" id="ARBA00022723"/>
    </source>
</evidence>
<protein>
    <recommendedName>
        <fullName evidence="7">2-aminoethanethiol dioxygenase</fullName>
    </recommendedName>
</protein>
<dbReference type="PANTHER" id="PTHR22966">
    <property type="entry name" value="2-AMINOETHANETHIOL DIOXYGENASE"/>
    <property type="match status" value="1"/>
</dbReference>
<dbReference type="PANTHER" id="PTHR22966:SF61">
    <property type="entry name" value="2-AMINOETHANETHIOL DIOXYGENASE"/>
    <property type="match status" value="1"/>
</dbReference>
<evidence type="ECO:0000256" key="2">
    <source>
        <dbReference type="ARBA" id="ARBA00023002"/>
    </source>
</evidence>
<dbReference type="InterPro" id="IPR011051">
    <property type="entry name" value="RmlC_Cupin_sf"/>
</dbReference>
<evidence type="ECO:0000313" key="6">
    <source>
        <dbReference type="Proteomes" id="UP001148018"/>
    </source>
</evidence>
<keyword evidence="3" id="KW-0408">Iron</keyword>
<comment type="caution">
    <text evidence="5">The sequence shown here is derived from an EMBL/GenBank/DDBJ whole genome shotgun (WGS) entry which is preliminary data.</text>
</comment>
<keyword evidence="2" id="KW-0560">Oxidoreductase</keyword>
<dbReference type="GO" id="GO:0016702">
    <property type="term" value="F:oxidoreductase activity, acting on single donors with incorporation of molecular oxygen, incorporation of two atoms of oxygen"/>
    <property type="evidence" value="ECO:0007669"/>
    <property type="project" value="InterPro"/>
</dbReference>
<dbReference type="Gene3D" id="2.60.120.10">
    <property type="entry name" value="Jelly Rolls"/>
    <property type="match status" value="1"/>
</dbReference>
<dbReference type="AlphaFoldDB" id="A0A9Q0IR39"/>
<reference evidence="5" key="1">
    <citation type="submission" date="2022-07" db="EMBL/GenBank/DDBJ databases">
        <title>Chromosome-level genome of Muraenolepis orangiensis.</title>
        <authorList>
            <person name="Kim J."/>
        </authorList>
    </citation>
    <scope>NUCLEOTIDE SEQUENCE</scope>
    <source>
        <strain evidence="5">KU_S4_2022</strain>
        <tissue evidence="5">Muscle</tissue>
    </source>
</reference>
<evidence type="ECO:0000313" key="5">
    <source>
        <dbReference type="EMBL" id="KAJ3610122.1"/>
    </source>
</evidence>
<keyword evidence="1" id="KW-0479">Metal-binding</keyword>
<dbReference type="CDD" id="cd20289">
    <property type="entry name" value="cupin_ADO"/>
    <property type="match status" value="1"/>
</dbReference>